<reference evidence="12" key="1">
    <citation type="submission" date="2017-01" db="EMBL/GenBank/DDBJ databases">
        <authorList>
            <person name="Wang Y."/>
            <person name="White M."/>
            <person name="Kvist S."/>
            <person name="Moncalvo J.-M."/>
        </authorList>
    </citation>
    <scope>NUCLEOTIDE SEQUENCE [LARGE SCALE GENOMIC DNA]</scope>
    <source>
        <strain evidence="12">COL-18-3</strain>
    </source>
</reference>
<feature type="transmembrane region" description="Helical" evidence="8">
    <location>
        <begin position="310"/>
        <end position="333"/>
    </location>
</feature>
<dbReference type="AlphaFoldDB" id="A0A1R1PJA0"/>
<dbReference type="SMART" id="SM00382">
    <property type="entry name" value="AAA"/>
    <property type="match status" value="1"/>
</dbReference>
<keyword evidence="2" id="KW-0813">Transport</keyword>
<dbReference type="OrthoDB" id="422637at2759"/>
<keyword evidence="3 8" id="KW-0812">Transmembrane</keyword>
<dbReference type="PANTHER" id="PTHR11384">
    <property type="entry name" value="ATP-BINDING CASSETTE, SUB-FAMILY D MEMBER"/>
    <property type="match status" value="1"/>
</dbReference>
<comment type="caution">
    <text evidence="11">The sequence shown here is derived from an EMBL/GenBank/DDBJ whole genome shotgun (WGS) entry which is preliminary data.</text>
</comment>
<dbReference type="Proteomes" id="UP000188320">
    <property type="component" value="Unassembled WGS sequence"/>
</dbReference>
<dbReference type="Gene3D" id="1.20.1560.10">
    <property type="entry name" value="ABC transporter type 1, transmembrane domain"/>
    <property type="match status" value="1"/>
</dbReference>
<dbReference type="InterPro" id="IPR017871">
    <property type="entry name" value="ABC_transporter-like_CS"/>
</dbReference>
<evidence type="ECO:0000256" key="5">
    <source>
        <dbReference type="ARBA" id="ARBA00022840"/>
    </source>
</evidence>
<dbReference type="InterPro" id="IPR027417">
    <property type="entry name" value="P-loop_NTPase"/>
</dbReference>
<dbReference type="SUPFAM" id="SSF90123">
    <property type="entry name" value="ABC transporter transmembrane region"/>
    <property type="match status" value="1"/>
</dbReference>
<dbReference type="InterPro" id="IPR003593">
    <property type="entry name" value="AAA+_ATPase"/>
</dbReference>
<dbReference type="GO" id="GO:0005524">
    <property type="term" value="F:ATP binding"/>
    <property type="evidence" value="ECO:0007669"/>
    <property type="project" value="UniProtKB-KW"/>
</dbReference>
<dbReference type="InterPro" id="IPR036640">
    <property type="entry name" value="ABC1_TM_sf"/>
</dbReference>
<evidence type="ECO:0000256" key="7">
    <source>
        <dbReference type="ARBA" id="ARBA00023136"/>
    </source>
</evidence>
<gene>
    <name evidence="11" type="ORF">AX774_g5478</name>
</gene>
<evidence type="ECO:0000259" key="10">
    <source>
        <dbReference type="PROSITE" id="PS50929"/>
    </source>
</evidence>
<keyword evidence="7 8" id="KW-0472">Membrane</keyword>
<feature type="transmembrane region" description="Helical" evidence="8">
    <location>
        <begin position="353"/>
        <end position="372"/>
    </location>
</feature>
<dbReference type="PROSITE" id="PS00211">
    <property type="entry name" value="ABC_TRANSPORTER_1"/>
    <property type="match status" value="1"/>
</dbReference>
<dbReference type="GO" id="GO:0016887">
    <property type="term" value="F:ATP hydrolysis activity"/>
    <property type="evidence" value="ECO:0007669"/>
    <property type="project" value="InterPro"/>
</dbReference>
<feature type="domain" description="ABC transporter" evidence="9">
    <location>
        <begin position="410"/>
        <end position="649"/>
    </location>
</feature>
<dbReference type="PROSITE" id="PS50929">
    <property type="entry name" value="ABC_TM1F"/>
    <property type="match status" value="1"/>
</dbReference>
<dbReference type="PROSITE" id="PS50893">
    <property type="entry name" value="ABC_TRANSPORTER_2"/>
    <property type="match status" value="1"/>
</dbReference>
<evidence type="ECO:0000256" key="8">
    <source>
        <dbReference type="SAM" id="Phobius"/>
    </source>
</evidence>
<evidence type="ECO:0000313" key="12">
    <source>
        <dbReference type="Proteomes" id="UP000188320"/>
    </source>
</evidence>
<keyword evidence="4" id="KW-0547">Nucleotide-binding</keyword>
<evidence type="ECO:0000259" key="9">
    <source>
        <dbReference type="PROSITE" id="PS50893"/>
    </source>
</evidence>
<evidence type="ECO:0000256" key="2">
    <source>
        <dbReference type="ARBA" id="ARBA00022448"/>
    </source>
</evidence>
<dbReference type="InterPro" id="IPR050835">
    <property type="entry name" value="ABC_transporter_sub-D"/>
</dbReference>
<dbReference type="PANTHER" id="PTHR11384:SF59">
    <property type="entry name" value="LYSOSOMAL COBALAMIN TRANSPORTER ABCD4"/>
    <property type="match status" value="1"/>
</dbReference>
<dbReference type="GO" id="GO:0042760">
    <property type="term" value="P:very long-chain fatty acid catabolic process"/>
    <property type="evidence" value="ECO:0007669"/>
    <property type="project" value="TreeGrafter"/>
</dbReference>
<organism evidence="11 12">
    <name type="scientific">Zancudomyces culisetae</name>
    <name type="common">Gut fungus</name>
    <name type="synonym">Smittium culisetae</name>
    <dbReference type="NCBI Taxonomy" id="1213189"/>
    <lineage>
        <taxon>Eukaryota</taxon>
        <taxon>Fungi</taxon>
        <taxon>Fungi incertae sedis</taxon>
        <taxon>Zoopagomycota</taxon>
        <taxon>Kickxellomycotina</taxon>
        <taxon>Harpellomycetes</taxon>
        <taxon>Harpellales</taxon>
        <taxon>Legeriomycetaceae</taxon>
        <taxon>Zancudomyces</taxon>
    </lineage>
</organism>
<keyword evidence="5 11" id="KW-0067">ATP-binding</keyword>
<evidence type="ECO:0000256" key="1">
    <source>
        <dbReference type="ARBA" id="ARBA00008575"/>
    </source>
</evidence>
<dbReference type="GO" id="GO:0006635">
    <property type="term" value="P:fatty acid beta-oxidation"/>
    <property type="evidence" value="ECO:0007669"/>
    <property type="project" value="TreeGrafter"/>
</dbReference>
<sequence length="650" mass="72676">MAKKGTTDEVKKILLGGKGIKSKRFIQRNPDIVKNLSAPPIKKFWLNIKGIKTLNNVAKVAYRSREPGVVTNGLNVGLGPLTAILILSKVAYEFAAYFNGIVTSKFYLAILYQDRSQFNFVVLQSVLIMLSTVILLALNTTLSGVIAAKMRLALTRYTHDSYILPLVLNKINMNKELDNPDQRITQDIDKLSQTYANVMTVLIITPALVVYYTVRTWITTGSYGPISIYVYFIVGLIAINAFTPLVSSKVFAAERSEGVFRNQHVILRDQAETISFYGAEEKSKNEADISLVVLVKNQIKVALATFPVQFVYQFFSYFGSILTYIVIGLRFLGGYYDNLPPEDKAGLLSQSSFIIMYLIFSFTTIISGFTDFGKLIGYAVRITQVWEQLDELKKTSKGAYWIEESRNDSIELSSLDVSTPTGVKLITNLSLTVLKGENLLITGKNGLGKTSLLRVIKGLWCPTTGTVALPFKNGSPDVYFLPQLSILVQGSLLDQIIYPGNFYNIMDTPDVTPRALEALKTVGLSHLLKYKSTTELNLNVSEEGKDSADIDPDVSALEVRHDVASWYEQLSPGEIQRLSIARVLFWNPNFVVMDESTSSLDEVAEYDLYSKIMARNITIISVGHKKSLERLHKHKLEILEGCSYNYYPLY</sequence>
<evidence type="ECO:0000256" key="4">
    <source>
        <dbReference type="ARBA" id="ARBA00022741"/>
    </source>
</evidence>
<dbReference type="GO" id="GO:0007031">
    <property type="term" value="P:peroxisome organization"/>
    <property type="evidence" value="ECO:0007669"/>
    <property type="project" value="TreeGrafter"/>
</dbReference>
<dbReference type="GO" id="GO:0015910">
    <property type="term" value="P:long-chain fatty acid import into peroxisome"/>
    <property type="evidence" value="ECO:0007669"/>
    <property type="project" value="TreeGrafter"/>
</dbReference>
<dbReference type="Gene3D" id="3.40.50.300">
    <property type="entry name" value="P-loop containing nucleotide triphosphate hydrolases"/>
    <property type="match status" value="1"/>
</dbReference>
<evidence type="ECO:0000256" key="3">
    <source>
        <dbReference type="ARBA" id="ARBA00022692"/>
    </source>
</evidence>
<keyword evidence="6 8" id="KW-1133">Transmembrane helix</keyword>
<accession>A0A1R1PJA0</accession>
<feature type="transmembrane region" description="Helical" evidence="8">
    <location>
        <begin position="195"/>
        <end position="214"/>
    </location>
</feature>
<keyword evidence="12" id="KW-1185">Reference proteome</keyword>
<evidence type="ECO:0000256" key="6">
    <source>
        <dbReference type="ARBA" id="ARBA00022989"/>
    </source>
</evidence>
<feature type="transmembrane region" description="Helical" evidence="8">
    <location>
        <begin position="118"/>
        <end position="142"/>
    </location>
</feature>
<dbReference type="GO" id="GO:0005778">
    <property type="term" value="C:peroxisomal membrane"/>
    <property type="evidence" value="ECO:0007669"/>
    <property type="project" value="TreeGrafter"/>
</dbReference>
<protein>
    <submittedName>
        <fullName evidence="11">ATP-binding cassette sub-family D member 4</fullName>
    </submittedName>
</protein>
<dbReference type="InterPro" id="IPR003439">
    <property type="entry name" value="ABC_transporter-like_ATP-bd"/>
</dbReference>
<feature type="domain" description="ABC transmembrane type-1" evidence="10">
    <location>
        <begin position="83"/>
        <end position="374"/>
    </location>
</feature>
<evidence type="ECO:0000313" key="11">
    <source>
        <dbReference type="EMBL" id="OMH81064.1"/>
    </source>
</evidence>
<dbReference type="EMBL" id="LSSK01000993">
    <property type="protein sequence ID" value="OMH81064.1"/>
    <property type="molecule type" value="Genomic_DNA"/>
</dbReference>
<feature type="transmembrane region" description="Helical" evidence="8">
    <location>
        <begin position="226"/>
        <end position="246"/>
    </location>
</feature>
<proteinExistence type="inferred from homology"/>
<name>A0A1R1PJA0_ZANCU</name>
<feature type="transmembrane region" description="Helical" evidence="8">
    <location>
        <begin position="94"/>
        <end position="112"/>
    </location>
</feature>
<dbReference type="Pfam" id="PF00005">
    <property type="entry name" value="ABC_tran"/>
    <property type="match status" value="1"/>
</dbReference>
<dbReference type="GO" id="GO:0140359">
    <property type="term" value="F:ABC-type transporter activity"/>
    <property type="evidence" value="ECO:0007669"/>
    <property type="project" value="InterPro"/>
</dbReference>
<dbReference type="SUPFAM" id="SSF52540">
    <property type="entry name" value="P-loop containing nucleoside triphosphate hydrolases"/>
    <property type="match status" value="1"/>
</dbReference>
<dbReference type="Pfam" id="PF06472">
    <property type="entry name" value="ABC_membrane_2"/>
    <property type="match status" value="1"/>
</dbReference>
<comment type="similarity">
    <text evidence="1">Belongs to the ABC transporter superfamily. ABCD family. Peroxisomal fatty acyl CoA transporter (TC 3.A.1.203) subfamily.</text>
</comment>
<dbReference type="InterPro" id="IPR011527">
    <property type="entry name" value="ABC1_TM_dom"/>
</dbReference>
<dbReference type="GO" id="GO:0005324">
    <property type="term" value="F:long-chain fatty acid transmembrane transporter activity"/>
    <property type="evidence" value="ECO:0007669"/>
    <property type="project" value="TreeGrafter"/>
</dbReference>